<evidence type="ECO:0000256" key="1">
    <source>
        <dbReference type="SAM" id="Phobius"/>
    </source>
</evidence>
<keyword evidence="3" id="KW-1185">Reference proteome</keyword>
<organism evidence="2 3">
    <name type="scientific">Nocardia aurantiaca</name>
    <dbReference type="NCBI Taxonomy" id="2675850"/>
    <lineage>
        <taxon>Bacteria</taxon>
        <taxon>Bacillati</taxon>
        <taxon>Actinomycetota</taxon>
        <taxon>Actinomycetes</taxon>
        <taxon>Mycobacteriales</taxon>
        <taxon>Nocardiaceae</taxon>
        <taxon>Nocardia</taxon>
    </lineage>
</organism>
<keyword evidence="1" id="KW-0472">Membrane</keyword>
<dbReference type="AlphaFoldDB" id="A0A6I3L1T7"/>
<keyword evidence="1" id="KW-1133">Transmembrane helix</keyword>
<dbReference type="Proteomes" id="UP000432464">
    <property type="component" value="Unassembled WGS sequence"/>
</dbReference>
<evidence type="ECO:0000313" key="2">
    <source>
        <dbReference type="EMBL" id="MTE16292.1"/>
    </source>
</evidence>
<proteinExistence type="predicted"/>
<dbReference type="EMBL" id="WMBB01000014">
    <property type="protein sequence ID" value="MTE16292.1"/>
    <property type="molecule type" value="Genomic_DNA"/>
</dbReference>
<feature type="transmembrane region" description="Helical" evidence="1">
    <location>
        <begin position="12"/>
        <end position="33"/>
    </location>
</feature>
<accession>A0A6I3L1T7</accession>
<feature type="transmembrane region" description="Helical" evidence="1">
    <location>
        <begin position="103"/>
        <end position="124"/>
    </location>
</feature>
<reference evidence="2 3" key="1">
    <citation type="submission" date="2019-11" db="EMBL/GenBank/DDBJ databases">
        <title>Nocardia sp. nov. CT2-14 isolated from soil.</title>
        <authorList>
            <person name="Kanchanasin P."/>
            <person name="Tanasupawat S."/>
            <person name="Yuki M."/>
            <person name="Kudo T."/>
        </authorList>
    </citation>
    <scope>NUCLEOTIDE SEQUENCE [LARGE SCALE GENOMIC DNA]</scope>
    <source>
        <strain evidence="2 3">CT2-14</strain>
    </source>
</reference>
<keyword evidence="1" id="KW-0812">Transmembrane</keyword>
<evidence type="ECO:0000313" key="3">
    <source>
        <dbReference type="Proteomes" id="UP000432464"/>
    </source>
</evidence>
<feature type="transmembrane region" description="Helical" evidence="1">
    <location>
        <begin position="78"/>
        <end position="97"/>
    </location>
</feature>
<comment type="caution">
    <text evidence="2">The sequence shown here is derived from an EMBL/GenBank/DDBJ whole genome shotgun (WGS) entry which is preliminary data.</text>
</comment>
<protein>
    <submittedName>
        <fullName evidence="2">Uncharacterized protein</fullName>
    </submittedName>
</protein>
<feature type="transmembrane region" description="Helical" evidence="1">
    <location>
        <begin position="45"/>
        <end position="66"/>
    </location>
</feature>
<name>A0A6I3L1T7_9NOCA</name>
<sequence>MRSPKSPARQDPFEVVLCVVFGISALLQCFYGSPPNSAVENLPPGLRMLWLGLTLSGCLTTLVGVFARRVWGYLIEQIGLGALGWSLFAFGTQLLTMQIHQQTISAATVLGGPLPIALGVAFLWKRRQVSQDLKTLRAIRARRTAS</sequence>
<gene>
    <name evidence="2" type="ORF">GLP40_26440</name>
</gene>